<dbReference type="STRING" id="34690.A0A182TSL7"/>
<dbReference type="Proteomes" id="UP000075902">
    <property type="component" value="Unassembled WGS sequence"/>
</dbReference>
<protein>
    <submittedName>
        <fullName evidence="2">Uncharacterized protein</fullName>
    </submittedName>
</protein>
<keyword evidence="3" id="KW-1185">Reference proteome</keyword>
<reference evidence="3" key="1">
    <citation type="submission" date="2014-01" db="EMBL/GenBank/DDBJ databases">
        <title>The Genome Sequence of Anopheles melas CM1001059_A (V2).</title>
        <authorList>
            <consortium name="The Broad Institute Genomics Platform"/>
            <person name="Neafsey D.E."/>
            <person name="Besansky N."/>
            <person name="Howell P."/>
            <person name="Walton C."/>
            <person name="Young S.K."/>
            <person name="Zeng Q."/>
            <person name="Gargeya S."/>
            <person name="Fitzgerald M."/>
            <person name="Haas B."/>
            <person name="Abouelleil A."/>
            <person name="Allen A.W."/>
            <person name="Alvarado L."/>
            <person name="Arachchi H.M."/>
            <person name="Berlin A.M."/>
            <person name="Chapman S.B."/>
            <person name="Gainer-Dewar J."/>
            <person name="Goldberg J."/>
            <person name="Griggs A."/>
            <person name="Gujja S."/>
            <person name="Hansen M."/>
            <person name="Howarth C."/>
            <person name="Imamovic A."/>
            <person name="Ireland A."/>
            <person name="Larimer J."/>
            <person name="McCowan C."/>
            <person name="Murphy C."/>
            <person name="Pearson M."/>
            <person name="Poon T.W."/>
            <person name="Priest M."/>
            <person name="Roberts A."/>
            <person name="Saif S."/>
            <person name="Shea T."/>
            <person name="Sisk P."/>
            <person name="Sykes S."/>
            <person name="Wortman J."/>
            <person name="Nusbaum C."/>
            <person name="Birren B."/>
        </authorList>
    </citation>
    <scope>NUCLEOTIDE SEQUENCE [LARGE SCALE GENOMIC DNA]</scope>
    <source>
        <strain evidence="3">CM1001059</strain>
    </source>
</reference>
<organism evidence="2 3">
    <name type="scientific">Anopheles melas</name>
    <dbReference type="NCBI Taxonomy" id="34690"/>
    <lineage>
        <taxon>Eukaryota</taxon>
        <taxon>Metazoa</taxon>
        <taxon>Ecdysozoa</taxon>
        <taxon>Arthropoda</taxon>
        <taxon>Hexapoda</taxon>
        <taxon>Insecta</taxon>
        <taxon>Pterygota</taxon>
        <taxon>Neoptera</taxon>
        <taxon>Endopterygota</taxon>
        <taxon>Diptera</taxon>
        <taxon>Nematocera</taxon>
        <taxon>Culicoidea</taxon>
        <taxon>Culicidae</taxon>
        <taxon>Anophelinae</taxon>
        <taxon>Anopheles</taxon>
    </lineage>
</organism>
<dbReference type="VEuPathDB" id="VectorBase:AMEC007581"/>
<dbReference type="EnsemblMetazoa" id="AMEC007581-RA">
    <property type="protein sequence ID" value="AMEC007581-PA"/>
    <property type="gene ID" value="AMEC007581"/>
</dbReference>
<feature type="compositionally biased region" description="Low complexity" evidence="1">
    <location>
        <begin position="107"/>
        <end position="128"/>
    </location>
</feature>
<evidence type="ECO:0000256" key="1">
    <source>
        <dbReference type="SAM" id="MobiDB-lite"/>
    </source>
</evidence>
<feature type="region of interest" description="Disordered" evidence="1">
    <location>
        <begin position="13"/>
        <end position="205"/>
    </location>
</feature>
<evidence type="ECO:0000313" key="2">
    <source>
        <dbReference type="EnsemblMetazoa" id="AMEC007581-PA"/>
    </source>
</evidence>
<feature type="compositionally biased region" description="Polar residues" evidence="1">
    <location>
        <begin position="170"/>
        <end position="179"/>
    </location>
</feature>
<reference evidence="2" key="2">
    <citation type="submission" date="2020-05" db="UniProtKB">
        <authorList>
            <consortium name="EnsemblMetazoa"/>
        </authorList>
    </citation>
    <scope>IDENTIFICATION</scope>
    <source>
        <strain evidence="2">CM1001059</strain>
    </source>
</reference>
<evidence type="ECO:0000313" key="3">
    <source>
        <dbReference type="Proteomes" id="UP000075902"/>
    </source>
</evidence>
<accession>A0A182TSL7</accession>
<feature type="compositionally biased region" description="Polar residues" evidence="1">
    <location>
        <begin position="81"/>
        <end position="94"/>
    </location>
</feature>
<name>A0A182TSL7_9DIPT</name>
<dbReference type="AlphaFoldDB" id="A0A182TSL7"/>
<sequence length="205" mass="20168">MQLHVVAAGARAGLPPHYSTLPRLGTNTAPVNASTGTGPSTQAAPPPPQGKPPAYSQYPSDGKPGVVKFTERGAPEGAASVQPSDATQLLSPTGQGHGPPGMPTSMASSSSATTTAGTTAGAVSSGVSGAQGGGVVAVGSQSGGSMPNASQQPSQGAIKLTIRLERETELSGSAGLQQESFEEEGEADHSTQPLAIDYHSTGAAL</sequence>
<feature type="compositionally biased region" description="Polar residues" evidence="1">
    <location>
        <begin position="25"/>
        <end position="41"/>
    </location>
</feature>
<proteinExistence type="predicted"/>